<dbReference type="RefSeq" id="WP_188637116.1">
    <property type="nucleotide sequence ID" value="NZ_BMNN01000007.1"/>
</dbReference>
<dbReference type="Proteomes" id="UP000633263">
    <property type="component" value="Unassembled WGS sequence"/>
</dbReference>
<feature type="region of interest" description="Disordered" evidence="1">
    <location>
        <begin position="73"/>
        <end position="101"/>
    </location>
</feature>
<evidence type="ECO:0000313" key="4">
    <source>
        <dbReference type="Proteomes" id="UP000633263"/>
    </source>
</evidence>
<keyword evidence="4" id="KW-1185">Reference proteome</keyword>
<comment type="caution">
    <text evidence="3">The sequence shown here is derived from an EMBL/GenBank/DDBJ whole genome shotgun (WGS) entry which is preliminary data.</text>
</comment>
<sequence>MSEDDIEDDDLQEEEEVDNSNVDEVDEMEVDEEPAVKPRKKAAVQEDLEGASLEAKQREREMLARQMEEFLARGGKIQEVDNNALGDPPKKPEGKYGSRPI</sequence>
<organism evidence="3 4">
    <name type="scientific">Halopseudomonas pertucinogena</name>
    <dbReference type="NCBI Taxonomy" id="86175"/>
    <lineage>
        <taxon>Bacteria</taxon>
        <taxon>Pseudomonadati</taxon>
        <taxon>Pseudomonadota</taxon>
        <taxon>Gammaproteobacteria</taxon>
        <taxon>Pseudomonadales</taxon>
        <taxon>Pseudomonadaceae</taxon>
        <taxon>Halopseudomonas</taxon>
    </lineage>
</organism>
<gene>
    <name evidence="3" type="ORF">GCM10009083_26280</name>
</gene>
<protein>
    <recommendedName>
        <fullName evidence="2">Transcriptional regulator SutA RNAP-binding domain-containing protein</fullName>
    </recommendedName>
</protein>
<feature type="domain" description="Transcriptional regulator SutA RNAP-binding" evidence="2">
    <location>
        <begin position="55"/>
        <end position="88"/>
    </location>
</feature>
<feature type="region of interest" description="Disordered" evidence="1">
    <location>
        <begin position="1"/>
        <end position="53"/>
    </location>
</feature>
<dbReference type="EMBL" id="BMNN01000007">
    <property type="protein sequence ID" value="GGJ08082.1"/>
    <property type="molecule type" value="Genomic_DNA"/>
</dbReference>
<evidence type="ECO:0000256" key="1">
    <source>
        <dbReference type="SAM" id="MobiDB-lite"/>
    </source>
</evidence>
<evidence type="ECO:0000313" key="3">
    <source>
        <dbReference type="EMBL" id="GGJ08082.1"/>
    </source>
</evidence>
<accession>A0ABQ2CUS8</accession>
<feature type="compositionally biased region" description="Acidic residues" evidence="1">
    <location>
        <begin position="1"/>
        <end position="33"/>
    </location>
</feature>
<reference evidence="4" key="1">
    <citation type="journal article" date="2019" name="Int. J. Syst. Evol. Microbiol.">
        <title>The Global Catalogue of Microorganisms (GCM) 10K type strain sequencing project: providing services to taxonomists for standard genome sequencing and annotation.</title>
        <authorList>
            <consortium name="The Broad Institute Genomics Platform"/>
            <consortium name="The Broad Institute Genome Sequencing Center for Infectious Disease"/>
            <person name="Wu L."/>
            <person name="Ma J."/>
        </authorList>
    </citation>
    <scope>NUCLEOTIDE SEQUENCE [LARGE SCALE GENOMIC DNA]</scope>
    <source>
        <strain evidence="4">JCM 11590</strain>
    </source>
</reference>
<proteinExistence type="predicted"/>
<dbReference type="InterPro" id="IPR049191">
    <property type="entry name" value="SutA_RBD"/>
</dbReference>
<feature type="compositionally biased region" description="Basic and acidic residues" evidence="1">
    <location>
        <begin position="88"/>
        <end position="101"/>
    </location>
</feature>
<dbReference type="Pfam" id="PF20661">
    <property type="entry name" value="SutA-RBD"/>
    <property type="match status" value="1"/>
</dbReference>
<name>A0ABQ2CUS8_9GAMM</name>
<evidence type="ECO:0000259" key="2">
    <source>
        <dbReference type="Pfam" id="PF20661"/>
    </source>
</evidence>